<gene>
    <name evidence="1" type="ORF">PsorP6_011819</name>
</gene>
<comment type="caution">
    <text evidence="1">The sequence shown here is derived from an EMBL/GenBank/DDBJ whole genome shotgun (WGS) entry which is preliminary data.</text>
</comment>
<evidence type="ECO:0000313" key="1">
    <source>
        <dbReference type="EMBL" id="KAI9919132.1"/>
    </source>
</evidence>
<proteinExistence type="predicted"/>
<name>A0ACC0WK35_9STRA</name>
<accession>A0ACC0WK35</accession>
<dbReference type="EMBL" id="CM047591">
    <property type="protein sequence ID" value="KAI9919132.1"/>
    <property type="molecule type" value="Genomic_DNA"/>
</dbReference>
<evidence type="ECO:0000313" key="2">
    <source>
        <dbReference type="Proteomes" id="UP001163321"/>
    </source>
</evidence>
<keyword evidence="2" id="KW-1185">Reference proteome</keyword>
<dbReference type="Proteomes" id="UP001163321">
    <property type="component" value="Chromosome 12"/>
</dbReference>
<sequence length="137" mass="15651">MDIIAVSKKSTVVELGYTDKVVRNFLQRTPTACSHQDAVDMVSALKARKDEDGEFHYEFTQDGEGRPKDIFWMEGASRRASLVHVDVLVLDTTYKRNRYKMTLAIFVGVNQHYPSVPFGCALLRNEKRVSFMCLLET</sequence>
<reference evidence="1 2" key="1">
    <citation type="journal article" date="2022" name="bioRxiv">
        <title>The genome of the oomycete Peronosclerospora sorghi, a cosmopolitan pathogen of maize and sorghum, is inflated with dispersed pseudogenes.</title>
        <authorList>
            <person name="Fletcher K."/>
            <person name="Martin F."/>
            <person name="Isakeit T."/>
            <person name="Cavanaugh K."/>
            <person name="Magill C."/>
            <person name="Michelmore R."/>
        </authorList>
    </citation>
    <scope>NUCLEOTIDE SEQUENCE [LARGE SCALE GENOMIC DNA]</scope>
    <source>
        <strain evidence="1">P6</strain>
    </source>
</reference>
<protein>
    <submittedName>
        <fullName evidence="1">Uncharacterized protein</fullName>
    </submittedName>
</protein>
<organism evidence="1 2">
    <name type="scientific">Peronosclerospora sorghi</name>
    <dbReference type="NCBI Taxonomy" id="230839"/>
    <lineage>
        <taxon>Eukaryota</taxon>
        <taxon>Sar</taxon>
        <taxon>Stramenopiles</taxon>
        <taxon>Oomycota</taxon>
        <taxon>Peronosporomycetes</taxon>
        <taxon>Peronosporales</taxon>
        <taxon>Peronosporaceae</taxon>
        <taxon>Peronosclerospora</taxon>
    </lineage>
</organism>